<evidence type="ECO:0000256" key="7">
    <source>
        <dbReference type="ARBA" id="ARBA00044633"/>
    </source>
</evidence>
<dbReference type="PROSITE" id="PS00104">
    <property type="entry name" value="EPSP_SYNTHASE_1"/>
    <property type="match status" value="1"/>
</dbReference>
<dbReference type="EC" id="2.5.1.19" evidence="8"/>
<keyword evidence="6 8" id="KW-0057">Aromatic amino acid biosynthesis</keyword>
<dbReference type="InterPro" id="IPR001986">
    <property type="entry name" value="Enolpyruvate_Tfrase_dom"/>
</dbReference>
<comment type="subcellular location">
    <subcellularLocation>
        <location evidence="8">Cytoplasm</location>
    </subcellularLocation>
</comment>
<dbReference type="PATRIC" id="fig|796385.3.peg.3186"/>
<reference evidence="11" key="1">
    <citation type="submission" date="2014-06" db="EMBL/GenBank/DDBJ databases">
        <title>The complete genome sequence of Methanosarcina barkeri CM1.</title>
        <authorList>
            <consortium name="Pastoral Greenhouse Gas Research Consortium"/>
            <person name="Lambie S.C."/>
            <person name="Leahy S.C."/>
            <person name="Kelly W.J."/>
            <person name="Li D."/>
            <person name="Reilly K."/>
            <person name="Attwood G.T."/>
            <person name="Altermann E."/>
        </authorList>
    </citation>
    <scope>NUCLEOTIDE SEQUENCE [LARGE SCALE GENOMIC DNA]</scope>
    <source>
        <strain evidence="11">CM1</strain>
    </source>
</reference>
<evidence type="ECO:0000256" key="2">
    <source>
        <dbReference type="ARBA" id="ARBA00009948"/>
    </source>
</evidence>
<feature type="binding site" evidence="8">
    <location>
        <position position="131"/>
    </location>
    <ligand>
        <name>phosphoenolpyruvate</name>
        <dbReference type="ChEBI" id="CHEBI:58702"/>
    </ligand>
</feature>
<feature type="binding site" evidence="8">
    <location>
        <position position="38"/>
    </location>
    <ligand>
        <name>3-phosphoshikimate</name>
        <dbReference type="ChEBI" id="CHEBI:145989"/>
    </ligand>
</feature>
<evidence type="ECO:0000256" key="1">
    <source>
        <dbReference type="ARBA" id="ARBA00004811"/>
    </source>
</evidence>
<feature type="binding site" evidence="8">
    <location>
        <position position="204"/>
    </location>
    <ligand>
        <name>3-phosphoshikimate</name>
        <dbReference type="ChEBI" id="CHEBI:145989"/>
    </ligand>
</feature>
<dbReference type="InterPro" id="IPR013792">
    <property type="entry name" value="RNA3'P_cycl/enolpyr_Trfase_a/b"/>
</dbReference>
<feature type="binding site" evidence="8">
    <location>
        <position position="351"/>
    </location>
    <ligand>
        <name>3-phosphoshikimate</name>
        <dbReference type="ChEBI" id="CHEBI:145989"/>
    </ligand>
</feature>
<comment type="function">
    <text evidence="8">Catalyzes the transfer of the enolpyruvyl moiety of phosphoenolpyruvate (PEP) to the 5-hydroxyl of shikimate-3-phosphate (S3P) to produce enolpyruvyl shikimate-3-phosphate and inorganic phosphate.</text>
</comment>
<dbReference type="Proteomes" id="UP000035331">
    <property type="component" value="Chromosome"/>
</dbReference>
<gene>
    <name evidence="8 10" type="primary">aroA</name>
    <name evidence="10" type="ORF">MCM1_2592</name>
</gene>
<keyword evidence="5 8" id="KW-0808">Transferase</keyword>
<feature type="binding site" evidence="8">
    <location>
        <position position="103"/>
    </location>
    <ligand>
        <name>phosphoenolpyruvate</name>
        <dbReference type="ChEBI" id="CHEBI:58702"/>
    </ligand>
</feature>
<feature type="active site" description="Proton acceptor" evidence="8">
    <location>
        <position position="324"/>
    </location>
</feature>
<reference evidence="10 11" key="2">
    <citation type="journal article" date="2015" name="Stand. Genomic Sci.">
        <title>The complete genome sequence of the rumen methanogen Methanosarcina barkeri CM1.</title>
        <authorList>
            <person name="Lambie S.C."/>
            <person name="Kelly W.J."/>
            <person name="Leahy S.C."/>
            <person name="Li D."/>
            <person name="Reilly K."/>
            <person name="McAllister T.A."/>
            <person name="Valle E.R."/>
            <person name="Attwood G.T."/>
            <person name="Altermann E."/>
        </authorList>
    </citation>
    <scope>NUCLEOTIDE SEQUENCE [LARGE SCALE GENOMIC DNA]</scope>
    <source>
        <strain evidence="10 11">CM1</strain>
    </source>
</reference>
<keyword evidence="4 8" id="KW-0028">Amino-acid biosynthesis</keyword>
<dbReference type="PANTHER" id="PTHR21090:SF5">
    <property type="entry name" value="PENTAFUNCTIONAL AROM POLYPEPTIDE"/>
    <property type="match status" value="1"/>
</dbReference>
<dbReference type="SUPFAM" id="SSF55205">
    <property type="entry name" value="EPT/RTPC-like"/>
    <property type="match status" value="1"/>
</dbReference>
<evidence type="ECO:0000256" key="5">
    <source>
        <dbReference type="ARBA" id="ARBA00022679"/>
    </source>
</evidence>
<dbReference type="GO" id="GO:0009073">
    <property type="term" value="P:aromatic amino acid family biosynthetic process"/>
    <property type="evidence" value="ECO:0007669"/>
    <property type="project" value="UniProtKB-KW"/>
</dbReference>
<dbReference type="GO" id="GO:0009423">
    <property type="term" value="P:chorismate biosynthetic process"/>
    <property type="evidence" value="ECO:0007669"/>
    <property type="project" value="UniProtKB-UniRule"/>
</dbReference>
<dbReference type="FunFam" id="3.65.10.10:FF:000012">
    <property type="entry name" value="Pentafunctional AROM polypeptide"/>
    <property type="match status" value="1"/>
</dbReference>
<proteinExistence type="inferred from homology"/>
<dbReference type="HAMAP" id="MF_00210">
    <property type="entry name" value="EPSP_synth"/>
    <property type="match status" value="1"/>
</dbReference>
<feature type="binding site" evidence="8">
    <location>
        <position position="177"/>
    </location>
    <ligand>
        <name>3-phosphoshikimate</name>
        <dbReference type="ChEBI" id="CHEBI:145989"/>
    </ligand>
</feature>
<dbReference type="AlphaFoldDB" id="A0A0G3CKE3"/>
<feature type="binding site" evidence="8">
    <location>
        <position position="324"/>
    </location>
    <ligand>
        <name>3-phosphoshikimate</name>
        <dbReference type="ChEBI" id="CHEBI:145989"/>
    </ligand>
</feature>
<organism evidence="10 11">
    <name type="scientific">Methanosarcina barkeri CM1</name>
    <dbReference type="NCBI Taxonomy" id="796385"/>
    <lineage>
        <taxon>Archaea</taxon>
        <taxon>Methanobacteriati</taxon>
        <taxon>Methanobacteriota</taxon>
        <taxon>Stenosarchaea group</taxon>
        <taxon>Methanomicrobia</taxon>
        <taxon>Methanosarcinales</taxon>
        <taxon>Methanosarcinaceae</taxon>
        <taxon>Methanosarcina</taxon>
    </lineage>
</organism>
<evidence type="ECO:0000256" key="6">
    <source>
        <dbReference type="ARBA" id="ARBA00023141"/>
    </source>
</evidence>
<keyword evidence="3 8" id="KW-0963">Cytoplasm</keyword>
<feature type="binding site" evidence="8">
    <location>
        <position position="33"/>
    </location>
    <ligand>
        <name>3-phosphoshikimate</name>
        <dbReference type="ChEBI" id="CHEBI:145989"/>
    </ligand>
</feature>
<dbReference type="EMBL" id="CP008746">
    <property type="protein sequence ID" value="AKJ39602.1"/>
    <property type="molecule type" value="Genomic_DNA"/>
</dbReference>
<dbReference type="UniPathway" id="UPA00053">
    <property type="reaction ID" value="UER00089"/>
</dbReference>
<sequence>MKNPIRNRRDLVHMRVSIDKSSIKGKVFAPPSKSYTHRAVTLAALSKESTVRRPLISADTLATVRASEMFGASVERNEDRLIIHGINGKPNVPDDIIDAANSGTTLRFMTAVAALTDGITVLTGDTSLRTRPNGPLLEVLNQLGVKACSTRGNERAPLVVKGGLKGQDVSIDGSISSQFISALLITCPLAENSTTLSITGKLKSRPYVDVTLEMLELAGIKVHVDDSNGTRFIIPGKQKYDFKDYTVPGDFSSASYLLAAAAMISGSEVTVKNLFPSKQGDKVIIEILRQMGADITWDKKAGNVTVRGGRQLKATTFDAGATPDLVPTVAVLAAVAEGTSRIVNAEHVRYKETDRLQALATELPKLGVDLKEERDSLTITGGKLHGASVHGWDDHRIVMALSIAGMFAGNTTVDTTEAVSISYPDFFKDMRSLGAKIEDISEE</sequence>
<dbReference type="InterPro" id="IPR036968">
    <property type="entry name" value="Enolpyruvate_Tfrase_sf"/>
</dbReference>
<feature type="binding site" evidence="8">
    <location>
        <position position="176"/>
    </location>
    <ligand>
        <name>3-phosphoshikimate</name>
        <dbReference type="ChEBI" id="CHEBI:145989"/>
    </ligand>
</feature>
<dbReference type="PIRSF" id="PIRSF000505">
    <property type="entry name" value="EPSPS"/>
    <property type="match status" value="1"/>
</dbReference>
<feature type="binding site" evidence="8">
    <location>
        <position position="34"/>
    </location>
    <ligand>
        <name>3-phosphoshikimate</name>
        <dbReference type="ChEBI" id="CHEBI:145989"/>
    </ligand>
</feature>
<evidence type="ECO:0000256" key="3">
    <source>
        <dbReference type="ARBA" id="ARBA00022490"/>
    </source>
</evidence>
<comment type="caution">
    <text evidence="8">Lacks conserved residue(s) required for the propagation of feature annotation.</text>
</comment>
<accession>A0A0G3CKE3</accession>
<dbReference type="GO" id="GO:0003866">
    <property type="term" value="F:3-phosphoshikimate 1-carboxyvinyltransferase activity"/>
    <property type="evidence" value="ECO:0007669"/>
    <property type="project" value="UniProtKB-UniRule"/>
</dbReference>
<dbReference type="GO" id="GO:0005737">
    <property type="term" value="C:cytoplasm"/>
    <property type="evidence" value="ECO:0007669"/>
    <property type="project" value="UniProtKB-SubCell"/>
</dbReference>
<dbReference type="PANTHER" id="PTHR21090">
    <property type="entry name" value="AROM/DEHYDROQUINATE SYNTHASE"/>
    <property type="match status" value="1"/>
</dbReference>
<dbReference type="InterPro" id="IPR023193">
    <property type="entry name" value="EPSP_synthase_CS"/>
</dbReference>
<feature type="binding site" evidence="8">
    <location>
        <position position="33"/>
    </location>
    <ligand>
        <name>phosphoenolpyruvate</name>
        <dbReference type="ChEBI" id="CHEBI:58702"/>
    </ligand>
</feature>
<dbReference type="GO" id="GO:0008652">
    <property type="term" value="P:amino acid biosynthetic process"/>
    <property type="evidence" value="ECO:0007669"/>
    <property type="project" value="UniProtKB-KW"/>
</dbReference>
<dbReference type="InterPro" id="IPR006264">
    <property type="entry name" value="EPSP_synthase"/>
</dbReference>
<feature type="binding site" evidence="8">
    <location>
        <position position="178"/>
    </location>
    <ligand>
        <name>phosphoenolpyruvate</name>
        <dbReference type="ChEBI" id="CHEBI:58702"/>
    </ligand>
</feature>
<comment type="catalytic activity">
    <reaction evidence="7">
        <text>3-phosphoshikimate + phosphoenolpyruvate = 5-O-(1-carboxyvinyl)-3-phosphoshikimate + phosphate</text>
        <dbReference type="Rhea" id="RHEA:21256"/>
        <dbReference type="ChEBI" id="CHEBI:43474"/>
        <dbReference type="ChEBI" id="CHEBI:57701"/>
        <dbReference type="ChEBI" id="CHEBI:58702"/>
        <dbReference type="ChEBI" id="CHEBI:145989"/>
        <dbReference type="EC" id="2.5.1.19"/>
    </reaction>
    <physiologicalReaction direction="left-to-right" evidence="7">
        <dbReference type="Rhea" id="RHEA:21257"/>
    </physiologicalReaction>
</comment>
<evidence type="ECO:0000313" key="11">
    <source>
        <dbReference type="Proteomes" id="UP000035331"/>
    </source>
</evidence>
<dbReference type="PROSITE" id="PS00885">
    <property type="entry name" value="EPSP_SYNTHASE_2"/>
    <property type="match status" value="1"/>
</dbReference>
<evidence type="ECO:0000313" key="10">
    <source>
        <dbReference type="EMBL" id="AKJ39602.1"/>
    </source>
</evidence>
<name>A0A0G3CKE3_METBA</name>
<feature type="domain" description="Enolpyruvate transferase" evidence="9">
    <location>
        <begin position="21"/>
        <end position="430"/>
    </location>
</feature>
<feature type="binding site" evidence="8">
    <location>
        <position position="355"/>
    </location>
    <ligand>
        <name>phosphoenolpyruvate</name>
        <dbReference type="ChEBI" id="CHEBI:58702"/>
    </ligand>
</feature>
<protein>
    <recommendedName>
        <fullName evidence="8">3-phosphoshikimate 1-carboxyvinyltransferase</fullName>
        <ecNumber evidence="8">2.5.1.19</ecNumber>
    </recommendedName>
    <alternativeName>
        <fullName evidence="8">5-enolpyruvylshikimate-3-phosphate synthase</fullName>
        <shortName evidence="8">EPSP synthase</shortName>
        <shortName evidence="8">EPSPS</shortName>
    </alternativeName>
</protein>
<comment type="similarity">
    <text evidence="2 8">Belongs to the EPSP synthase family.</text>
</comment>
<comment type="pathway">
    <text evidence="1">Metabolic intermediate biosynthesis; chorismate biosynthesis; chorismate from D-erythrose 4-phosphate and phosphoenolpyruvate: step 6/7.</text>
</comment>
<feature type="binding site" evidence="8">
    <location>
        <position position="178"/>
    </location>
    <ligand>
        <name>3-phosphoshikimate</name>
        <dbReference type="ChEBI" id="CHEBI:145989"/>
    </ligand>
</feature>
<feature type="binding site" evidence="8">
    <location>
        <position position="396"/>
    </location>
    <ligand>
        <name>phosphoenolpyruvate</name>
        <dbReference type="ChEBI" id="CHEBI:58702"/>
    </ligand>
</feature>
<dbReference type="Gene3D" id="3.65.10.10">
    <property type="entry name" value="Enolpyruvate transferase domain"/>
    <property type="match status" value="2"/>
</dbReference>
<evidence type="ECO:0000256" key="4">
    <source>
        <dbReference type="ARBA" id="ARBA00022605"/>
    </source>
</evidence>
<comment type="subunit">
    <text evidence="8">Monomer.</text>
</comment>
<dbReference type="Pfam" id="PF00275">
    <property type="entry name" value="EPSP_synthase"/>
    <property type="match status" value="1"/>
</dbReference>
<dbReference type="NCBIfam" id="TIGR01356">
    <property type="entry name" value="aroA"/>
    <property type="match status" value="1"/>
</dbReference>
<dbReference type="CDD" id="cd01556">
    <property type="entry name" value="EPSP_synthase"/>
    <property type="match status" value="1"/>
</dbReference>
<evidence type="ECO:0000259" key="9">
    <source>
        <dbReference type="Pfam" id="PF00275"/>
    </source>
</evidence>
<evidence type="ECO:0000256" key="8">
    <source>
        <dbReference type="HAMAP-Rule" id="MF_00210"/>
    </source>
</evidence>